<dbReference type="RefSeq" id="WP_020951605.1">
    <property type="nucleotide sequence ID" value="NC_022041.1"/>
</dbReference>
<dbReference type="eggNOG" id="COG4733">
    <property type="taxonomic scope" value="Bacteria"/>
</dbReference>
<evidence type="ECO:0008006" key="3">
    <source>
        <dbReference type="Google" id="ProtNLM"/>
    </source>
</evidence>
<evidence type="ECO:0000313" key="2">
    <source>
        <dbReference type="Proteomes" id="UP000015480"/>
    </source>
</evidence>
<dbReference type="EMBL" id="CP006650">
    <property type="protein sequence ID" value="AGT09967.1"/>
    <property type="molecule type" value="Genomic_DNA"/>
</dbReference>
<protein>
    <recommendedName>
        <fullName evidence="3">Tip attachment protein J domain-containing protein</fullName>
    </recommendedName>
</protein>
<accession>S5XXC9</accession>
<evidence type="ECO:0000313" key="1">
    <source>
        <dbReference type="EMBL" id="AGT09967.1"/>
    </source>
</evidence>
<dbReference type="STRING" id="1367847.JCM7686_2912"/>
<dbReference type="OrthoDB" id="7357280at2"/>
<proteinExistence type="predicted"/>
<dbReference type="AlphaFoldDB" id="S5XXC9"/>
<name>S5XXC9_PARAH</name>
<keyword evidence="2" id="KW-1185">Reference proteome</keyword>
<dbReference type="KEGG" id="pami:JCM7686_2912"/>
<reference evidence="1 2" key="1">
    <citation type="journal article" date="2014" name="BMC Genomics">
        <title>Architecture and functions of a multipartite genome of the methylotrophic bacterium Paracoccus aminophilus JCM 7686, containing primary and secondary chromids.</title>
        <authorList>
            <person name="Dziewit L."/>
            <person name="Czarnecki J."/>
            <person name="Wibberg D."/>
            <person name="Radlinska M."/>
            <person name="Mrozek P."/>
            <person name="Szymczak M."/>
            <person name="Schluter A."/>
            <person name="Puhler A."/>
            <person name="Bartosik D."/>
        </authorList>
    </citation>
    <scope>NUCLEOTIDE SEQUENCE [LARGE SCALE GENOMIC DNA]</scope>
    <source>
        <strain evidence="1">JCM 7686</strain>
    </source>
</reference>
<gene>
    <name evidence="1" type="ORF">JCM7686_2912</name>
</gene>
<organism evidence="1 2">
    <name type="scientific">Paracoccus aminophilus JCM 7686</name>
    <dbReference type="NCBI Taxonomy" id="1367847"/>
    <lineage>
        <taxon>Bacteria</taxon>
        <taxon>Pseudomonadati</taxon>
        <taxon>Pseudomonadota</taxon>
        <taxon>Alphaproteobacteria</taxon>
        <taxon>Rhodobacterales</taxon>
        <taxon>Paracoccaceae</taxon>
        <taxon>Paracoccus</taxon>
    </lineage>
</organism>
<dbReference type="HOGENOM" id="CLU_404312_0_0_5"/>
<dbReference type="Proteomes" id="UP000015480">
    <property type="component" value="Chromosome"/>
</dbReference>
<sequence length="683" mass="73102">MPQVGPWLAATITAQTTAGFLLRTAAAIALNMAVAKVNQPKGPKPRDLQTELRDSNAQRIRHLGRVRASGAAMFWDWAQVGGQRRLFKLLAMGQGGISAVETVWLNDKEITLSGTAVTSKPYAGVVSIDWRSGQSALQSGGAYAALQAAFPGWTPNHRLRGVGTILGTFDAVKGDKISEIYSGGDPQISALIKGDACHNPITGDATWSDNLAVQARDVLTHPSYGPLRLADLDTASFAQAIADCEDPIPRKAAGTARRYIGGGSYALSEPVVDVLRRLEDASAGRFYITSEGKIGFRVGKWRAPSYTIREEHIVSLDIGPGSGEFERVTTLVPKYVAPEIGWQQTSADPWDDAAALALYGESAAKEIDLPWVQSHGQARRLGKIKMAKLNPSWRATVRLRFWGLLLLEEETVRLHLPELGLINASAWIDGFAFDAEGDEGVVTVQLIAADPASFSWTAAEEGDPPSVPDKTEPGPQLLAAPVISSLTIVNNDGPPYIRIEVDPIDGPYYLGGYYRRAGSSFRYGLEVQDIRVGGKLVARSLPNADRGEYEIGIGWYSARPDSGAAPGGNDAASEITTVTGIEVVANTTPPDAPQIISKSGTAGGTLTVIMAPDLGANYYRTGLWRAAPGAPFSAAVFQRWNYDTSSEVAITASIPSEGARYWLRSENQSGKTSAEVLVGQYLP</sequence>
<dbReference type="PATRIC" id="fig|1367847.3.peg.2926"/>